<dbReference type="Proteomes" id="UP001060215">
    <property type="component" value="Chromosome 8"/>
</dbReference>
<dbReference type="EMBL" id="CM045765">
    <property type="protein sequence ID" value="KAI8001006.1"/>
    <property type="molecule type" value="Genomic_DNA"/>
</dbReference>
<proteinExistence type="predicted"/>
<comment type="caution">
    <text evidence="1">The sequence shown here is derived from an EMBL/GenBank/DDBJ whole genome shotgun (WGS) entry which is preliminary data.</text>
</comment>
<keyword evidence="2" id="KW-1185">Reference proteome</keyword>
<evidence type="ECO:0000313" key="2">
    <source>
        <dbReference type="Proteomes" id="UP001060215"/>
    </source>
</evidence>
<organism evidence="1 2">
    <name type="scientific">Camellia lanceoleosa</name>
    <dbReference type="NCBI Taxonomy" id="1840588"/>
    <lineage>
        <taxon>Eukaryota</taxon>
        <taxon>Viridiplantae</taxon>
        <taxon>Streptophyta</taxon>
        <taxon>Embryophyta</taxon>
        <taxon>Tracheophyta</taxon>
        <taxon>Spermatophyta</taxon>
        <taxon>Magnoliopsida</taxon>
        <taxon>eudicotyledons</taxon>
        <taxon>Gunneridae</taxon>
        <taxon>Pentapetalae</taxon>
        <taxon>asterids</taxon>
        <taxon>Ericales</taxon>
        <taxon>Theaceae</taxon>
        <taxon>Camellia</taxon>
    </lineage>
</organism>
<gene>
    <name evidence="1" type="ORF">LOK49_LG09G01740</name>
</gene>
<sequence>MGTAPLTGLLIEHYHRQVNELERRVAIGLKNLNQPPSGSPIARDHHDTDHQIRQGMKLPIPLSRTNSCNPLLSFQRSTSREVPGRAHSNPSLVYIVLQKPMPKLGQKDIHVHPKITRAHRGQNG</sequence>
<reference evidence="1 2" key="1">
    <citation type="journal article" date="2022" name="Plant J.">
        <title>Chromosome-level genome of Camellia lanceoleosa provides a valuable resource for understanding genome evolution and self-incompatibility.</title>
        <authorList>
            <person name="Gong W."/>
            <person name="Xiao S."/>
            <person name="Wang L."/>
            <person name="Liao Z."/>
            <person name="Chang Y."/>
            <person name="Mo W."/>
            <person name="Hu G."/>
            <person name="Li W."/>
            <person name="Zhao G."/>
            <person name="Zhu H."/>
            <person name="Hu X."/>
            <person name="Ji K."/>
            <person name="Xiang X."/>
            <person name="Song Q."/>
            <person name="Yuan D."/>
            <person name="Jin S."/>
            <person name="Zhang L."/>
        </authorList>
    </citation>
    <scope>NUCLEOTIDE SEQUENCE [LARGE SCALE GENOMIC DNA]</scope>
    <source>
        <strain evidence="1">SQ_2022a</strain>
    </source>
</reference>
<evidence type="ECO:0000313" key="1">
    <source>
        <dbReference type="EMBL" id="KAI8001006.1"/>
    </source>
</evidence>
<protein>
    <submittedName>
        <fullName evidence="1">Uncharacterized protein</fullName>
    </submittedName>
</protein>
<name>A0ACC0GIL9_9ERIC</name>
<accession>A0ACC0GIL9</accession>